<organism evidence="3 4">
    <name type="scientific">Rurimicrobium arvi</name>
    <dbReference type="NCBI Taxonomy" id="2049916"/>
    <lineage>
        <taxon>Bacteria</taxon>
        <taxon>Pseudomonadati</taxon>
        <taxon>Bacteroidota</taxon>
        <taxon>Chitinophagia</taxon>
        <taxon>Chitinophagales</taxon>
        <taxon>Chitinophagaceae</taxon>
        <taxon>Rurimicrobium</taxon>
    </lineage>
</organism>
<dbReference type="PANTHER" id="PTHR22946:SF0">
    <property type="entry name" value="DIENELACTONE HYDROLASE DOMAIN-CONTAINING PROTEIN"/>
    <property type="match status" value="1"/>
</dbReference>
<proteinExistence type="predicted"/>
<dbReference type="PANTHER" id="PTHR22946">
    <property type="entry name" value="DIENELACTONE HYDROLASE DOMAIN-CONTAINING PROTEIN-RELATED"/>
    <property type="match status" value="1"/>
</dbReference>
<name>A0ABP8MTE8_9BACT</name>
<protein>
    <submittedName>
        <fullName evidence="3">Dienelactone hydrolase family protein</fullName>
    </submittedName>
</protein>
<dbReference type="InterPro" id="IPR029058">
    <property type="entry name" value="AB_hydrolase_fold"/>
</dbReference>
<dbReference type="EMBL" id="BAABEZ010000022">
    <property type="protein sequence ID" value="GAA4454711.1"/>
    <property type="molecule type" value="Genomic_DNA"/>
</dbReference>
<dbReference type="Proteomes" id="UP001501410">
    <property type="component" value="Unassembled WGS sequence"/>
</dbReference>
<evidence type="ECO:0000259" key="2">
    <source>
        <dbReference type="Pfam" id="PF01738"/>
    </source>
</evidence>
<feature type="signal peptide" evidence="1">
    <location>
        <begin position="1"/>
        <end position="25"/>
    </location>
</feature>
<dbReference type="SUPFAM" id="SSF53474">
    <property type="entry name" value="alpha/beta-Hydrolases"/>
    <property type="match status" value="1"/>
</dbReference>
<sequence length="288" mass="31165">MRRTINKNMKQLFTIFSLGACFALASCGNNATKQESETPEDTTQVTVHTLKTEEVSYPEDTTTAKSYIAYEEGHAGKLPVVIVVPEWWGMNEYAKRRARELAGLGYFAVAVDLYGNGKVADNPADAKAFATPFYQNPQLALGRIQAALAKAFSYEVADSSRTAAIGYCFGGSMVLNAARLGQPFKGVVSFHGGLAGVPASPKLTARVLVLHGGADKFVSEAEVAGFRKQMDSVKANYIFKEYPGATHAFTNPDATETGKKFNMPISYNGAADTASWQEMKQFLGEVLQ</sequence>
<dbReference type="GO" id="GO:0016787">
    <property type="term" value="F:hydrolase activity"/>
    <property type="evidence" value="ECO:0007669"/>
    <property type="project" value="UniProtKB-KW"/>
</dbReference>
<evidence type="ECO:0000313" key="3">
    <source>
        <dbReference type="EMBL" id="GAA4454711.1"/>
    </source>
</evidence>
<feature type="chain" id="PRO_5045746263" evidence="1">
    <location>
        <begin position="26"/>
        <end position="288"/>
    </location>
</feature>
<gene>
    <name evidence="3" type="ORF">GCM10023092_17140</name>
</gene>
<dbReference type="Gene3D" id="3.40.50.1820">
    <property type="entry name" value="alpha/beta hydrolase"/>
    <property type="match status" value="1"/>
</dbReference>
<keyword evidence="3" id="KW-0378">Hydrolase</keyword>
<keyword evidence="4" id="KW-1185">Reference proteome</keyword>
<accession>A0ABP8MTE8</accession>
<evidence type="ECO:0000256" key="1">
    <source>
        <dbReference type="SAM" id="SignalP"/>
    </source>
</evidence>
<reference evidence="4" key="1">
    <citation type="journal article" date="2019" name="Int. J. Syst. Evol. Microbiol.">
        <title>The Global Catalogue of Microorganisms (GCM) 10K type strain sequencing project: providing services to taxonomists for standard genome sequencing and annotation.</title>
        <authorList>
            <consortium name="The Broad Institute Genomics Platform"/>
            <consortium name="The Broad Institute Genome Sequencing Center for Infectious Disease"/>
            <person name="Wu L."/>
            <person name="Ma J."/>
        </authorList>
    </citation>
    <scope>NUCLEOTIDE SEQUENCE [LARGE SCALE GENOMIC DNA]</scope>
    <source>
        <strain evidence="4">JCM 31921</strain>
    </source>
</reference>
<keyword evidence="1" id="KW-0732">Signal</keyword>
<feature type="domain" description="Dienelactone hydrolase" evidence="2">
    <location>
        <begin position="68"/>
        <end position="286"/>
    </location>
</feature>
<dbReference type="PROSITE" id="PS51257">
    <property type="entry name" value="PROKAR_LIPOPROTEIN"/>
    <property type="match status" value="1"/>
</dbReference>
<dbReference type="InterPro" id="IPR002925">
    <property type="entry name" value="Dienelactn_hydro"/>
</dbReference>
<dbReference type="InterPro" id="IPR050261">
    <property type="entry name" value="FrsA_esterase"/>
</dbReference>
<evidence type="ECO:0000313" key="4">
    <source>
        <dbReference type="Proteomes" id="UP001501410"/>
    </source>
</evidence>
<dbReference type="Pfam" id="PF01738">
    <property type="entry name" value="DLH"/>
    <property type="match status" value="1"/>
</dbReference>
<comment type="caution">
    <text evidence="3">The sequence shown here is derived from an EMBL/GenBank/DDBJ whole genome shotgun (WGS) entry which is preliminary data.</text>
</comment>